<dbReference type="RefSeq" id="WP_100861611.1">
    <property type="nucleotide sequence ID" value="NZ_PGCP01000043.1"/>
</dbReference>
<dbReference type="OrthoDB" id="9808150at2"/>
<name>A0A2M8H4F1_9GAMM</name>
<dbReference type="InterPro" id="IPR027417">
    <property type="entry name" value="P-loop_NTPase"/>
</dbReference>
<evidence type="ECO:0000256" key="9">
    <source>
        <dbReference type="HAMAP-Rule" id="MF_00328"/>
    </source>
</evidence>
<evidence type="ECO:0000256" key="7">
    <source>
        <dbReference type="ARBA" id="ARBA00022840"/>
    </source>
</evidence>
<comment type="catalytic activity">
    <reaction evidence="9">
        <text>GMP + ATP = GDP + ADP</text>
        <dbReference type="Rhea" id="RHEA:20780"/>
        <dbReference type="ChEBI" id="CHEBI:30616"/>
        <dbReference type="ChEBI" id="CHEBI:58115"/>
        <dbReference type="ChEBI" id="CHEBI:58189"/>
        <dbReference type="ChEBI" id="CHEBI:456216"/>
        <dbReference type="EC" id="2.7.4.8"/>
    </reaction>
</comment>
<dbReference type="PANTHER" id="PTHR23117:SF13">
    <property type="entry name" value="GUANYLATE KINASE"/>
    <property type="match status" value="1"/>
</dbReference>
<comment type="function">
    <text evidence="9">Essential for recycling GMP and indirectly, cGMP.</text>
</comment>
<dbReference type="AlphaFoldDB" id="A0A2M8H4F1"/>
<proteinExistence type="inferred from homology"/>
<evidence type="ECO:0000256" key="6">
    <source>
        <dbReference type="ARBA" id="ARBA00022777"/>
    </source>
</evidence>
<dbReference type="InterPro" id="IPR008145">
    <property type="entry name" value="GK/Ca_channel_bsu"/>
</dbReference>
<evidence type="ECO:0000256" key="8">
    <source>
        <dbReference type="ARBA" id="ARBA00030128"/>
    </source>
</evidence>
<reference evidence="11 12" key="1">
    <citation type="submission" date="2017-11" db="EMBL/GenBank/DDBJ databases">
        <title>Draft genome sequence of environmental isolate Aeromonas lusitania sp. nov. MDC 2473.</title>
        <authorList>
            <person name="Colston S.M."/>
            <person name="Navarro A."/>
            <person name="Martinez-Murcia A.J."/>
            <person name="Graf J."/>
        </authorList>
    </citation>
    <scope>NUCLEOTIDE SEQUENCE [LARGE SCALE GENOMIC DNA]</scope>
    <source>
        <strain evidence="11 12">MDC 2473</strain>
    </source>
</reference>
<evidence type="ECO:0000256" key="5">
    <source>
        <dbReference type="ARBA" id="ARBA00022741"/>
    </source>
</evidence>
<dbReference type="PROSITE" id="PS50052">
    <property type="entry name" value="GUANYLATE_KINASE_2"/>
    <property type="match status" value="1"/>
</dbReference>
<feature type="binding site" evidence="9">
    <location>
        <begin position="12"/>
        <end position="19"/>
    </location>
    <ligand>
        <name>ATP</name>
        <dbReference type="ChEBI" id="CHEBI:30616"/>
    </ligand>
</feature>
<keyword evidence="9" id="KW-0963">Cytoplasm</keyword>
<dbReference type="Gene3D" id="3.30.63.10">
    <property type="entry name" value="Guanylate Kinase phosphate binding domain"/>
    <property type="match status" value="1"/>
</dbReference>
<comment type="caution">
    <text evidence="11">The sequence shown here is derived from an EMBL/GenBank/DDBJ whole genome shotgun (WGS) entry which is preliminary data.</text>
</comment>
<keyword evidence="6 9" id="KW-0418">Kinase</keyword>
<dbReference type="NCBIfam" id="TIGR03263">
    <property type="entry name" value="guanyl_kin"/>
    <property type="match status" value="1"/>
</dbReference>
<evidence type="ECO:0000256" key="4">
    <source>
        <dbReference type="ARBA" id="ARBA00022679"/>
    </source>
</evidence>
<keyword evidence="5 9" id="KW-0547">Nucleotide-binding</keyword>
<comment type="similarity">
    <text evidence="1 9">Belongs to the guanylate kinase family.</text>
</comment>
<evidence type="ECO:0000259" key="10">
    <source>
        <dbReference type="PROSITE" id="PS50052"/>
    </source>
</evidence>
<dbReference type="EC" id="2.7.4.8" evidence="2 9"/>
<dbReference type="Pfam" id="PF00625">
    <property type="entry name" value="Guanylate_kin"/>
    <property type="match status" value="1"/>
</dbReference>
<organism evidence="11 12">
    <name type="scientific">Aeromonas lusitana</name>
    <dbReference type="NCBI Taxonomy" id="931529"/>
    <lineage>
        <taxon>Bacteria</taxon>
        <taxon>Pseudomonadati</taxon>
        <taxon>Pseudomonadota</taxon>
        <taxon>Gammaproteobacteria</taxon>
        <taxon>Aeromonadales</taxon>
        <taxon>Aeromonadaceae</taxon>
        <taxon>Aeromonas</taxon>
    </lineage>
</organism>
<dbReference type="SUPFAM" id="SSF52540">
    <property type="entry name" value="P-loop containing nucleoside triphosphate hydrolases"/>
    <property type="match status" value="1"/>
</dbReference>
<gene>
    <name evidence="9" type="primary">gmk</name>
    <name evidence="11" type="ORF">CUC44_20020</name>
</gene>
<dbReference type="GO" id="GO:0004385">
    <property type="term" value="F:GMP kinase activity"/>
    <property type="evidence" value="ECO:0007669"/>
    <property type="project" value="UniProtKB-UniRule"/>
</dbReference>
<evidence type="ECO:0000256" key="3">
    <source>
        <dbReference type="ARBA" id="ARBA00016296"/>
    </source>
</evidence>
<dbReference type="InterPro" id="IPR008144">
    <property type="entry name" value="Guanylate_kin-like_dom"/>
</dbReference>
<keyword evidence="7 9" id="KW-0067">ATP-binding</keyword>
<dbReference type="PANTHER" id="PTHR23117">
    <property type="entry name" value="GUANYLATE KINASE-RELATED"/>
    <property type="match status" value="1"/>
</dbReference>
<dbReference type="Proteomes" id="UP000232060">
    <property type="component" value="Unassembled WGS sequence"/>
</dbReference>
<evidence type="ECO:0000313" key="12">
    <source>
        <dbReference type="Proteomes" id="UP000232060"/>
    </source>
</evidence>
<dbReference type="SMART" id="SM00072">
    <property type="entry name" value="GuKc"/>
    <property type="match status" value="1"/>
</dbReference>
<sequence>MAQQGTLYIISSPSGAGKSSLLNALLTKHNDAGKMQLSVSHTTRATRPGEQHGVHYHFVAVEEFKALIERGDFLEWAEVFGNYYGTSRAAIEACLAQGIDVFLDIDWQGARQIRKQMPTKSIFILPPSRAELEQRLIGRGQDSAEVIKGRMEKAIAEMVHYDEYDYVIINEDFEQALFQLRAIIECQRLELRQQQQAQQNLLQQLLAE</sequence>
<evidence type="ECO:0000313" key="11">
    <source>
        <dbReference type="EMBL" id="PJC91433.1"/>
    </source>
</evidence>
<dbReference type="EMBL" id="PGCP01000043">
    <property type="protein sequence ID" value="PJC91433.1"/>
    <property type="molecule type" value="Genomic_DNA"/>
</dbReference>
<dbReference type="PROSITE" id="PS00856">
    <property type="entry name" value="GUANYLATE_KINASE_1"/>
    <property type="match status" value="1"/>
</dbReference>
<keyword evidence="12" id="KW-1185">Reference proteome</keyword>
<dbReference type="GO" id="GO:0005829">
    <property type="term" value="C:cytosol"/>
    <property type="evidence" value="ECO:0007669"/>
    <property type="project" value="TreeGrafter"/>
</dbReference>
<comment type="subcellular location">
    <subcellularLocation>
        <location evidence="9">Cytoplasm</location>
    </subcellularLocation>
</comment>
<evidence type="ECO:0000256" key="2">
    <source>
        <dbReference type="ARBA" id="ARBA00012961"/>
    </source>
</evidence>
<dbReference type="InterPro" id="IPR017665">
    <property type="entry name" value="Guanylate_kinase"/>
</dbReference>
<feature type="domain" description="Guanylate kinase-like" evidence="10">
    <location>
        <begin position="5"/>
        <end position="185"/>
    </location>
</feature>
<dbReference type="HAMAP" id="MF_00328">
    <property type="entry name" value="Guanylate_kinase"/>
    <property type="match status" value="1"/>
</dbReference>
<keyword evidence="4 9" id="KW-0808">Transferase</keyword>
<dbReference type="CDD" id="cd00071">
    <property type="entry name" value="GMPK"/>
    <property type="match status" value="1"/>
</dbReference>
<dbReference type="GO" id="GO:0005524">
    <property type="term" value="F:ATP binding"/>
    <property type="evidence" value="ECO:0007669"/>
    <property type="project" value="UniProtKB-UniRule"/>
</dbReference>
<accession>A0A2M8H4F1</accession>
<dbReference type="InterPro" id="IPR020590">
    <property type="entry name" value="Guanylate_kinase_CS"/>
</dbReference>
<protein>
    <recommendedName>
        <fullName evidence="3 9">Guanylate kinase</fullName>
        <ecNumber evidence="2 9">2.7.4.8</ecNumber>
    </recommendedName>
    <alternativeName>
        <fullName evidence="8 9">GMP kinase</fullName>
    </alternativeName>
</protein>
<dbReference type="Gene3D" id="3.40.50.300">
    <property type="entry name" value="P-loop containing nucleotide triphosphate hydrolases"/>
    <property type="match status" value="1"/>
</dbReference>
<dbReference type="FunFam" id="3.30.63.10:FF:000002">
    <property type="entry name" value="Guanylate kinase 1"/>
    <property type="match status" value="1"/>
</dbReference>
<evidence type="ECO:0000256" key="1">
    <source>
        <dbReference type="ARBA" id="ARBA00005790"/>
    </source>
</evidence>